<protein>
    <submittedName>
        <fullName evidence="1">Uncharacterized protein</fullName>
    </submittedName>
</protein>
<sequence>MNPEETTQQTADIGSMIADLTRAQAGVDYVAWCLHGQCRAHESRPEVSGVPRMADSCRRIAEKLSFDTDDKLDGRLLRLGTGRLIRTVLATARGAVYCEQVVPGSYLVGVTIGLPGDQPAGRELAYRADEAIADRVEHFRDQIHGRRYDLGSWHSEHMREELRATPIRPRTSEEDFGDSVPSGLPATVTGRTGHPAVPVARDAVRAQDLQLVALFDESGPAFCVDVLHDPRVAERIRHDQRPSAAQRRGWYQELGAELPDYLLELAKTARGAIGGPLIRAVLDVEDGAVYYRRLDASRYVVGLTVFQEQVFPAERRVDAMMDAWPA</sequence>
<dbReference type="EMBL" id="BOMW01000027">
    <property type="protein sequence ID" value="GIF05466.1"/>
    <property type="molecule type" value="Genomic_DNA"/>
</dbReference>
<evidence type="ECO:0000313" key="2">
    <source>
        <dbReference type="Proteomes" id="UP000629619"/>
    </source>
</evidence>
<name>A0A919TJW4_9ACTN</name>
<evidence type="ECO:0000313" key="1">
    <source>
        <dbReference type="EMBL" id="GIF05466.1"/>
    </source>
</evidence>
<keyword evidence="2" id="KW-1185">Reference proteome</keyword>
<gene>
    <name evidence="1" type="ORF">Asi03nite_30040</name>
</gene>
<proteinExistence type="predicted"/>
<organism evidence="1 2">
    <name type="scientific">Actinoplanes siamensis</name>
    <dbReference type="NCBI Taxonomy" id="1223317"/>
    <lineage>
        <taxon>Bacteria</taxon>
        <taxon>Bacillati</taxon>
        <taxon>Actinomycetota</taxon>
        <taxon>Actinomycetes</taxon>
        <taxon>Micromonosporales</taxon>
        <taxon>Micromonosporaceae</taxon>
        <taxon>Actinoplanes</taxon>
    </lineage>
</organism>
<accession>A0A919TJW4</accession>
<dbReference type="Proteomes" id="UP000629619">
    <property type="component" value="Unassembled WGS sequence"/>
</dbReference>
<comment type="caution">
    <text evidence="1">The sequence shown here is derived from an EMBL/GenBank/DDBJ whole genome shotgun (WGS) entry which is preliminary data.</text>
</comment>
<dbReference type="AlphaFoldDB" id="A0A919TJW4"/>
<reference evidence="1" key="1">
    <citation type="submission" date="2021-01" db="EMBL/GenBank/DDBJ databases">
        <title>Whole genome shotgun sequence of Actinoplanes siamensis NBRC 109076.</title>
        <authorList>
            <person name="Komaki H."/>
            <person name="Tamura T."/>
        </authorList>
    </citation>
    <scope>NUCLEOTIDE SEQUENCE</scope>
    <source>
        <strain evidence="1">NBRC 109076</strain>
    </source>
</reference>